<accession>A0A420WLA9</accession>
<evidence type="ECO:0000313" key="2">
    <source>
        <dbReference type="Proteomes" id="UP000282211"/>
    </source>
</evidence>
<gene>
    <name evidence="1" type="ORF">DES40_1137</name>
</gene>
<reference evidence="1 2" key="1">
    <citation type="submission" date="2018-10" db="EMBL/GenBank/DDBJ databases">
        <title>Genomic Encyclopedia of Type Strains, Phase IV (KMG-IV): sequencing the most valuable type-strain genomes for metagenomic binning, comparative biology and taxonomic classification.</title>
        <authorList>
            <person name="Goeker M."/>
        </authorList>
    </citation>
    <scope>NUCLEOTIDE SEQUENCE [LARGE SCALE GENOMIC DNA]</scope>
    <source>
        <strain evidence="1 2">DSM 22008</strain>
    </source>
</reference>
<protein>
    <submittedName>
        <fullName evidence="1">Uncharacterized protein</fullName>
    </submittedName>
</protein>
<comment type="caution">
    <text evidence="1">The sequence shown here is derived from an EMBL/GenBank/DDBJ whole genome shotgun (WGS) entry which is preliminary data.</text>
</comment>
<evidence type="ECO:0000313" key="1">
    <source>
        <dbReference type="EMBL" id="RKQ71807.1"/>
    </source>
</evidence>
<organism evidence="1 2">
    <name type="scientific">Litorimonas taeanensis</name>
    <dbReference type="NCBI Taxonomy" id="568099"/>
    <lineage>
        <taxon>Bacteria</taxon>
        <taxon>Pseudomonadati</taxon>
        <taxon>Pseudomonadota</taxon>
        <taxon>Alphaproteobacteria</taxon>
        <taxon>Maricaulales</taxon>
        <taxon>Robiginitomaculaceae</taxon>
    </lineage>
</organism>
<dbReference type="Proteomes" id="UP000282211">
    <property type="component" value="Unassembled WGS sequence"/>
</dbReference>
<keyword evidence="2" id="KW-1185">Reference proteome</keyword>
<dbReference type="RefSeq" id="WP_121099544.1">
    <property type="nucleotide sequence ID" value="NZ_RBII01000001.1"/>
</dbReference>
<dbReference type="EMBL" id="RBII01000001">
    <property type="protein sequence ID" value="RKQ71807.1"/>
    <property type="molecule type" value="Genomic_DNA"/>
</dbReference>
<dbReference type="InParanoid" id="A0A420WLA9"/>
<name>A0A420WLA9_9PROT</name>
<proteinExistence type="predicted"/>
<sequence>MPRAKRFNHARHRARKHYYQSLRLEENIQKLKAQRRARLPEDLSDTEAQLIHDLTVLRHSARFEAMELELYNHQRAMAGLPPLKSVPPDTPQSRSLLRLEREMAGMLGRL</sequence>
<dbReference type="AlphaFoldDB" id="A0A420WLA9"/>